<protein>
    <submittedName>
        <fullName evidence="1">Uncharacterized protein</fullName>
    </submittedName>
</protein>
<dbReference type="Proteomes" id="UP001516061">
    <property type="component" value="Unassembled WGS sequence"/>
</dbReference>
<dbReference type="RefSeq" id="WP_173803619.1">
    <property type="nucleotide sequence ID" value="NZ_JABSNM010000001.1"/>
</dbReference>
<reference evidence="1 2" key="1">
    <citation type="submission" date="2020-05" db="EMBL/GenBank/DDBJ databases">
        <title>Genomic Encyclopedia of Type Strains, Phase IV (KMG-V): Genome sequencing to study the core and pangenomes of soil and plant-associated prokaryotes.</title>
        <authorList>
            <person name="Whitman W."/>
        </authorList>
    </citation>
    <scope>NUCLEOTIDE SEQUENCE [LARGE SCALE GENOMIC DNA]</scope>
    <source>
        <strain evidence="1 2">C29</strain>
    </source>
</reference>
<accession>A0ABX2FXE7</accession>
<keyword evidence="2" id="KW-1185">Reference proteome</keyword>
<gene>
    <name evidence="1" type="ORF">HNQ01_000401</name>
</gene>
<organism evidence="1 2">
    <name type="scientific">Sphaerotilus uruguayifluvii</name>
    <dbReference type="NCBI Taxonomy" id="2735897"/>
    <lineage>
        <taxon>Bacteria</taxon>
        <taxon>Pseudomonadati</taxon>
        <taxon>Pseudomonadota</taxon>
        <taxon>Betaproteobacteria</taxon>
        <taxon>Burkholderiales</taxon>
        <taxon>Sphaerotilaceae</taxon>
        <taxon>Sphaerotilus</taxon>
    </lineage>
</organism>
<proteinExistence type="predicted"/>
<name>A0ABX2FXE7_9BURK</name>
<sequence>MIDDLPARCGLSFPSCRPARPSARLALTALSVLATLAGCSPAPKPVARQRVDVEVGADGRCRSAGRELDCAHAAATLADGRSADTLGIVLKIAPQAPVASVEALQTGLQRAGVRHVQFGDPSTQRLASAPGGGLD</sequence>
<evidence type="ECO:0000313" key="2">
    <source>
        <dbReference type="Proteomes" id="UP001516061"/>
    </source>
</evidence>
<evidence type="ECO:0000313" key="1">
    <source>
        <dbReference type="EMBL" id="NRT54694.1"/>
    </source>
</evidence>
<comment type="caution">
    <text evidence="1">The sequence shown here is derived from an EMBL/GenBank/DDBJ whole genome shotgun (WGS) entry which is preliminary data.</text>
</comment>
<dbReference type="EMBL" id="JABSNM010000001">
    <property type="protein sequence ID" value="NRT54694.1"/>
    <property type="molecule type" value="Genomic_DNA"/>
</dbReference>